<reference evidence="1" key="1">
    <citation type="submission" date="2022-02" db="EMBL/GenBank/DDBJ databases">
        <title>Halalkalibacter sp. nov. isolated from Lonar Lake, India.</title>
        <authorList>
            <person name="Joshi A."/>
            <person name="Thite S."/>
            <person name="Lodha T."/>
        </authorList>
    </citation>
    <scope>NUCLEOTIDE SEQUENCE</scope>
    <source>
        <strain evidence="1">MEB205</strain>
    </source>
</reference>
<keyword evidence="2" id="KW-1185">Reference proteome</keyword>
<gene>
    <name evidence="1" type="ORF">MF646_14365</name>
</gene>
<accession>A0A9X2CUE0</accession>
<proteinExistence type="predicted"/>
<evidence type="ECO:0000313" key="2">
    <source>
        <dbReference type="Proteomes" id="UP001139150"/>
    </source>
</evidence>
<name>A0A9X2CUE0_9BACI</name>
<dbReference type="AlphaFoldDB" id="A0A9X2CUE0"/>
<protein>
    <submittedName>
        <fullName evidence="1">DUF2515 domain-containing protein</fullName>
    </submittedName>
</protein>
<dbReference type="RefSeq" id="WP_250097196.1">
    <property type="nucleotide sequence ID" value="NZ_JAKRYL010000014.1"/>
</dbReference>
<sequence length="403" mass="47735">MSILKKAIQIPTVIAHYAMNAFDKYKSESNMTREWEKLTIHPSAIKTLKQTLTEQHEEKKSVSSLQPAEQTLIRQLKQKMITHNRNNITRTKAYLDFYNQHPEVQWALLAHLVSRNGGWNMTDLKGELTEAISNDRKKYFFQFLESANALIFYDAYPQLLLYEESKKQNKNLFHLLPYFHVSRFMIPVWNYFYKKKDSKFLTVSLIINEQHYIEMRVIQNKYFQSNVLNTLLFQAQELFQFTQVLFPYKYSNKKKRLAGISVANFASVSERIMVGKQLYAMLFGLTPLHENIYWFATETPHTGSRSDYWSTTFTAQKKKRTKRTSPCGFKQTIYSPYLTDVWQDTPHTFTNHKDWFQTFDSRVFSYYNEVLTPNSFDITTNYCRILKKLYVGALTYKQAKKFG</sequence>
<organism evidence="1 2">
    <name type="scientific">Halalkalibacter alkaliphilus</name>
    <dbReference type="NCBI Taxonomy" id="2917993"/>
    <lineage>
        <taxon>Bacteria</taxon>
        <taxon>Bacillati</taxon>
        <taxon>Bacillota</taxon>
        <taxon>Bacilli</taxon>
        <taxon>Bacillales</taxon>
        <taxon>Bacillaceae</taxon>
        <taxon>Halalkalibacter</taxon>
    </lineage>
</organism>
<dbReference type="EMBL" id="JAKRYL010000014">
    <property type="protein sequence ID" value="MCL7748310.1"/>
    <property type="molecule type" value="Genomic_DNA"/>
</dbReference>
<dbReference type="InterPro" id="IPR019658">
    <property type="entry name" value="DUF2515"/>
</dbReference>
<dbReference type="Pfam" id="PF10720">
    <property type="entry name" value="DUF2515"/>
    <property type="match status" value="1"/>
</dbReference>
<dbReference type="Proteomes" id="UP001139150">
    <property type="component" value="Unassembled WGS sequence"/>
</dbReference>
<evidence type="ECO:0000313" key="1">
    <source>
        <dbReference type="EMBL" id="MCL7748310.1"/>
    </source>
</evidence>
<comment type="caution">
    <text evidence="1">The sequence shown here is derived from an EMBL/GenBank/DDBJ whole genome shotgun (WGS) entry which is preliminary data.</text>
</comment>